<dbReference type="AlphaFoldDB" id="A0AAD6FMM5"/>
<keyword evidence="1" id="KW-1133">Transmembrane helix</keyword>
<name>A0AAD6FMM5_9TELE</name>
<dbReference type="Proteomes" id="UP001219934">
    <property type="component" value="Unassembled WGS sequence"/>
</dbReference>
<protein>
    <submittedName>
        <fullName evidence="2">Uncharacterized protein</fullName>
    </submittedName>
</protein>
<feature type="non-terminal residue" evidence="2">
    <location>
        <position position="120"/>
    </location>
</feature>
<accession>A0AAD6FMM5</accession>
<keyword evidence="3" id="KW-1185">Reference proteome</keyword>
<keyword evidence="1" id="KW-0812">Transmembrane</keyword>
<comment type="caution">
    <text evidence="2">The sequence shown here is derived from an EMBL/GenBank/DDBJ whole genome shotgun (WGS) entry which is preliminary data.</text>
</comment>
<evidence type="ECO:0000313" key="3">
    <source>
        <dbReference type="Proteomes" id="UP001219934"/>
    </source>
</evidence>
<dbReference type="EMBL" id="JAPTMU010000008">
    <property type="protein sequence ID" value="KAJ4939148.1"/>
    <property type="molecule type" value="Genomic_DNA"/>
</dbReference>
<sequence length="120" mass="13957">EFTYRSRTKHNLLYISFISLCRPLSCPAVYRIFLHFFLSIFRFMVLSSVSDPDQLADVGAESQKHNKNLRTSKSTTSSPCFVLVQYDRSEETLRREGGPRRFLKRSSCPAWKPSHLQQPI</sequence>
<keyword evidence="1" id="KW-0472">Membrane</keyword>
<reference evidence="2" key="1">
    <citation type="submission" date="2022-11" db="EMBL/GenBank/DDBJ databases">
        <title>Chromosome-level genome of Pogonophryne albipinna.</title>
        <authorList>
            <person name="Jo E."/>
        </authorList>
    </citation>
    <scope>NUCLEOTIDE SEQUENCE</scope>
    <source>
        <strain evidence="2">SGF0006</strain>
        <tissue evidence="2">Muscle</tissue>
    </source>
</reference>
<evidence type="ECO:0000256" key="1">
    <source>
        <dbReference type="SAM" id="Phobius"/>
    </source>
</evidence>
<feature type="transmembrane region" description="Helical" evidence="1">
    <location>
        <begin position="12"/>
        <end position="34"/>
    </location>
</feature>
<evidence type="ECO:0000313" key="2">
    <source>
        <dbReference type="EMBL" id="KAJ4939148.1"/>
    </source>
</evidence>
<proteinExistence type="predicted"/>
<organism evidence="2 3">
    <name type="scientific">Pogonophryne albipinna</name>
    <dbReference type="NCBI Taxonomy" id="1090488"/>
    <lineage>
        <taxon>Eukaryota</taxon>
        <taxon>Metazoa</taxon>
        <taxon>Chordata</taxon>
        <taxon>Craniata</taxon>
        <taxon>Vertebrata</taxon>
        <taxon>Euteleostomi</taxon>
        <taxon>Actinopterygii</taxon>
        <taxon>Neopterygii</taxon>
        <taxon>Teleostei</taxon>
        <taxon>Neoteleostei</taxon>
        <taxon>Acanthomorphata</taxon>
        <taxon>Eupercaria</taxon>
        <taxon>Perciformes</taxon>
        <taxon>Notothenioidei</taxon>
        <taxon>Pogonophryne</taxon>
    </lineage>
</organism>
<feature type="non-terminal residue" evidence="2">
    <location>
        <position position="1"/>
    </location>
</feature>
<gene>
    <name evidence="2" type="ORF">JOQ06_028609</name>
</gene>